<organism evidence="1 2">
    <name type="scientific">Aerosakkonema funiforme FACHB-1375</name>
    <dbReference type="NCBI Taxonomy" id="2949571"/>
    <lineage>
        <taxon>Bacteria</taxon>
        <taxon>Bacillati</taxon>
        <taxon>Cyanobacteriota</taxon>
        <taxon>Cyanophyceae</taxon>
        <taxon>Oscillatoriophycideae</taxon>
        <taxon>Aerosakkonematales</taxon>
        <taxon>Aerosakkonemataceae</taxon>
        <taxon>Aerosakkonema</taxon>
    </lineage>
</organism>
<comment type="caution">
    <text evidence="1">The sequence shown here is derived from an EMBL/GenBank/DDBJ whole genome shotgun (WGS) entry which is preliminary data.</text>
</comment>
<dbReference type="Pfam" id="PF05973">
    <property type="entry name" value="Gp49"/>
    <property type="match status" value="1"/>
</dbReference>
<name>A0A926ZEW0_9CYAN</name>
<gene>
    <name evidence="1" type="ORF">H6G03_02735</name>
</gene>
<evidence type="ECO:0000313" key="1">
    <source>
        <dbReference type="EMBL" id="MBD2180039.1"/>
    </source>
</evidence>
<dbReference type="RefSeq" id="WP_190461832.1">
    <property type="nucleotide sequence ID" value="NZ_JACJPW010000004.1"/>
</dbReference>
<reference evidence="1" key="1">
    <citation type="journal article" date="2015" name="ISME J.">
        <title>Draft Genome Sequence of Streptomyces incarnatus NRRL8089, which Produces the Nucleoside Antibiotic Sinefungin.</title>
        <authorList>
            <person name="Oshima K."/>
            <person name="Hattori M."/>
            <person name="Shimizu H."/>
            <person name="Fukuda K."/>
            <person name="Nemoto M."/>
            <person name="Inagaki K."/>
            <person name="Tamura T."/>
        </authorList>
    </citation>
    <scope>NUCLEOTIDE SEQUENCE</scope>
    <source>
        <strain evidence="1">FACHB-1375</strain>
    </source>
</reference>
<keyword evidence="2" id="KW-1185">Reference proteome</keyword>
<evidence type="ECO:0000313" key="2">
    <source>
        <dbReference type="Proteomes" id="UP000641646"/>
    </source>
</evidence>
<dbReference type="Proteomes" id="UP000641646">
    <property type="component" value="Unassembled WGS sequence"/>
</dbReference>
<dbReference type="EMBL" id="JACJPW010000004">
    <property type="protein sequence ID" value="MBD2180039.1"/>
    <property type="molecule type" value="Genomic_DNA"/>
</dbReference>
<reference evidence="1" key="2">
    <citation type="submission" date="2020-08" db="EMBL/GenBank/DDBJ databases">
        <authorList>
            <person name="Chen M."/>
            <person name="Teng W."/>
            <person name="Zhao L."/>
            <person name="Hu C."/>
            <person name="Zhou Y."/>
            <person name="Han B."/>
            <person name="Song L."/>
            <person name="Shu W."/>
        </authorList>
    </citation>
    <scope>NUCLEOTIDE SEQUENCE</scope>
    <source>
        <strain evidence="1">FACHB-1375</strain>
    </source>
</reference>
<dbReference type="InterPro" id="IPR009241">
    <property type="entry name" value="HigB-like"/>
</dbReference>
<dbReference type="AlphaFoldDB" id="A0A926ZEW0"/>
<protein>
    <submittedName>
        <fullName evidence="1">Type II toxin-antitoxin system RelE/ParE family toxin</fullName>
    </submittedName>
</protein>
<proteinExistence type="predicted"/>
<accession>A0A926ZEW0</accession>
<sequence length="113" mass="13090">MDDDSKPLVWLHGEVKTPPFSQEARIETGVLLRRLQQGENLGLPHSRPMPSIGNHCYELRVRDADKNWRIIYRIDEDAILIVEVFNKTTRSTPANVIKICKKRLSKYDSDSEE</sequence>